<feature type="compositionally biased region" description="Basic residues" evidence="1">
    <location>
        <begin position="318"/>
        <end position="333"/>
    </location>
</feature>
<gene>
    <name evidence="2" type="ORF">EHS25_003723</name>
</gene>
<dbReference type="EMBL" id="RSCD01000019">
    <property type="protein sequence ID" value="RSH85584.1"/>
    <property type="molecule type" value="Genomic_DNA"/>
</dbReference>
<evidence type="ECO:0000313" key="3">
    <source>
        <dbReference type="Proteomes" id="UP000279259"/>
    </source>
</evidence>
<organism evidence="2 3">
    <name type="scientific">Saitozyma podzolica</name>
    <dbReference type="NCBI Taxonomy" id="1890683"/>
    <lineage>
        <taxon>Eukaryota</taxon>
        <taxon>Fungi</taxon>
        <taxon>Dikarya</taxon>
        <taxon>Basidiomycota</taxon>
        <taxon>Agaricomycotina</taxon>
        <taxon>Tremellomycetes</taxon>
        <taxon>Tremellales</taxon>
        <taxon>Trimorphomycetaceae</taxon>
        <taxon>Saitozyma</taxon>
    </lineage>
</organism>
<evidence type="ECO:0000256" key="1">
    <source>
        <dbReference type="SAM" id="MobiDB-lite"/>
    </source>
</evidence>
<name>A0A427Y390_9TREE</name>
<feature type="compositionally biased region" description="Pro residues" evidence="1">
    <location>
        <begin position="75"/>
        <end position="84"/>
    </location>
</feature>
<feature type="compositionally biased region" description="Pro residues" evidence="1">
    <location>
        <begin position="7"/>
        <end position="17"/>
    </location>
</feature>
<sequence length="516" mass="53949">MSAPPSSSDPPSGPAPPTVDLAEDPTSAPSDASATVPPAEGAAGPVESAPHSGTHTPAANDEPMIDPELASLPAPANPHRPTPPNNGALASGTEELDPPLTMSITESIAAAPAPRPTDFMPNLDDQEAGIDLDALQVDEDAPGSPTAKVMRAIAPPNAAQLDQKWPAPPPNASVNLFIGRALLSNGNDNWPLKPNDIVNWIRKHYPSEWDGDEGRCSAHRVRTYLARKGADMYYEKLNQGCIAGWRIRQNHLWRFENGGFQGRGMKQEEAIAQAQKESEAIATAAHKAAAAEALAQGHPGVKTSMSQPGVSDGAPPLKRQRIRNTGQARRRNLPKKEEGLEADDTDTSFYGHHDAQYATLDQHAAQVGNEAGPSETTASGIPIDPSLATLAHANGSEDQHHDPSAAAITEGANGEAATGDAGVTDGATGAASTDAAGGVDMNMVHQAMQAAAAAGASGQMDELEMGMQLPIEMQMHGGEHEEGERGYYGQEAQYGQGNYGTGYYGQGGYGYQEQGQ</sequence>
<dbReference type="OrthoDB" id="2564914at2759"/>
<keyword evidence="3" id="KW-1185">Reference proteome</keyword>
<evidence type="ECO:0000313" key="2">
    <source>
        <dbReference type="EMBL" id="RSH85584.1"/>
    </source>
</evidence>
<accession>A0A427Y390</accession>
<dbReference type="AlphaFoldDB" id="A0A427Y390"/>
<feature type="region of interest" description="Disordered" evidence="1">
    <location>
        <begin position="1"/>
        <end position="98"/>
    </location>
</feature>
<feature type="region of interest" description="Disordered" evidence="1">
    <location>
        <begin position="292"/>
        <end position="349"/>
    </location>
</feature>
<reference evidence="2 3" key="1">
    <citation type="submission" date="2018-11" db="EMBL/GenBank/DDBJ databases">
        <title>Genome sequence of Saitozyma podzolica DSM 27192.</title>
        <authorList>
            <person name="Aliyu H."/>
            <person name="Gorte O."/>
            <person name="Ochsenreither K."/>
        </authorList>
    </citation>
    <scope>NUCLEOTIDE SEQUENCE [LARGE SCALE GENOMIC DNA]</scope>
    <source>
        <strain evidence="2 3">DSM 27192</strain>
    </source>
</reference>
<comment type="caution">
    <text evidence="2">The sequence shown here is derived from an EMBL/GenBank/DDBJ whole genome shotgun (WGS) entry which is preliminary data.</text>
</comment>
<protein>
    <submittedName>
        <fullName evidence="2">Uncharacterized protein</fullName>
    </submittedName>
</protein>
<dbReference type="Proteomes" id="UP000279259">
    <property type="component" value="Unassembled WGS sequence"/>
</dbReference>
<proteinExistence type="predicted"/>